<keyword evidence="1" id="KW-0472">Membrane</keyword>
<evidence type="ECO:0000313" key="2">
    <source>
        <dbReference type="EMBL" id="SPY08320.1"/>
    </source>
</evidence>
<sequence length="37" mass="3905">MVSRNIQLNLGLIGLKRLLAVTVAAIAVRFSVLGLIA</sequence>
<evidence type="ECO:0000256" key="1">
    <source>
        <dbReference type="SAM" id="Phobius"/>
    </source>
</evidence>
<protein>
    <submittedName>
        <fullName evidence="2">Uncharacterized protein</fullName>
    </submittedName>
</protein>
<proteinExistence type="predicted"/>
<accession>A0A2X1VIY5</accession>
<dbReference type="AlphaFoldDB" id="A0A2X1VIY5"/>
<dbReference type="EMBL" id="UATH01000001">
    <property type="protein sequence ID" value="SPY08320.1"/>
    <property type="molecule type" value="Genomic_DNA"/>
</dbReference>
<organism evidence="2 3">
    <name type="scientific">Oligella urethralis</name>
    <dbReference type="NCBI Taxonomy" id="90245"/>
    <lineage>
        <taxon>Bacteria</taxon>
        <taxon>Pseudomonadati</taxon>
        <taxon>Pseudomonadota</taxon>
        <taxon>Betaproteobacteria</taxon>
        <taxon>Burkholderiales</taxon>
        <taxon>Alcaligenaceae</taxon>
        <taxon>Oligella</taxon>
    </lineage>
</organism>
<keyword evidence="1" id="KW-1133">Transmembrane helix</keyword>
<evidence type="ECO:0000313" key="3">
    <source>
        <dbReference type="Proteomes" id="UP000250242"/>
    </source>
</evidence>
<feature type="transmembrane region" description="Helical" evidence="1">
    <location>
        <begin position="18"/>
        <end position="36"/>
    </location>
</feature>
<name>A0A2X1VIY5_9BURK</name>
<reference evidence="2 3" key="1">
    <citation type="submission" date="2018-06" db="EMBL/GenBank/DDBJ databases">
        <authorList>
            <consortium name="Pathogen Informatics"/>
            <person name="Doyle S."/>
        </authorList>
    </citation>
    <scope>NUCLEOTIDE SEQUENCE [LARGE SCALE GENOMIC DNA]</scope>
    <source>
        <strain evidence="2 3">NCTC11009</strain>
    </source>
</reference>
<keyword evidence="1" id="KW-0812">Transmembrane</keyword>
<gene>
    <name evidence="2" type="ORF">NCTC11009_01546</name>
</gene>
<dbReference type="Proteomes" id="UP000250242">
    <property type="component" value="Unassembled WGS sequence"/>
</dbReference>